<proteinExistence type="predicted"/>
<dbReference type="EMBL" id="OL473597">
    <property type="protein sequence ID" value="UNH61335.1"/>
    <property type="molecule type" value="Genomic_DNA"/>
</dbReference>
<dbReference type="Proteomes" id="UP000829362">
    <property type="component" value="Segment"/>
</dbReference>
<evidence type="ECO:0000313" key="1">
    <source>
        <dbReference type="EMBL" id="UNH61335.1"/>
    </source>
</evidence>
<reference evidence="1" key="1">
    <citation type="submission" date="2021-11" db="EMBL/GenBank/DDBJ databases">
        <authorList>
            <person name="Rong C."/>
            <person name="Yang Y."/>
            <person name="Li S."/>
            <person name="Zhou K."/>
            <person name="Xu Y."/>
            <person name="Zhang R."/>
            <person name="Zhang Y."/>
        </authorList>
    </citation>
    <scope>NUCLEOTIDE SEQUENCE</scope>
</reference>
<evidence type="ECO:0000313" key="2">
    <source>
        <dbReference type="Proteomes" id="UP000829362"/>
    </source>
</evidence>
<protein>
    <submittedName>
        <fullName evidence="1">Uncharacterized protein</fullName>
    </submittedName>
</protein>
<organism evidence="1 2">
    <name type="scientific">Synechococcus phage S-SZBM1</name>
    <dbReference type="NCBI Taxonomy" id="2926475"/>
    <lineage>
        <taxon>Viruses</taxon>
        <taxon>Duplodnaviria</taxon>
        <taxon>Heunggongvirae</taxon>
        <taxon>Uroviricota</taxon>
        <taxon>Caudoviricetes</taxon>
        <taxon>Pantevenvirales</taxon>
        <taxon>Kyanoviridae</taxon>
        <taxon>Shenzhenivirus</taxon>
        <taxon>Shenzhenivirus sszbm1</taxon>
    </lineage>
</organism>
<sequence>MSKRDCEDPMSQVKRARYDEVWQKWAKYTGIPWHDKRALGGCYEIVRLFYQTEYDVELYDFTSEKKYLFRPEYIQSESERLGGLTTVYEGKEGETFDTSILKFGDVMIMRLYLDPLRGGYSAQGDGRLWNHAGIYLGDDYFLHHPYQCDSSIEDLQAEGKWYVPHTELVLRVDCIYNK</sequence>
<name>A0AC61TSW5_9CAUD</name>
<accession>A0AC61TSW5</accession>
<gene>
    <name evidence="1" type="ORF">SSZBM1_218</name>
</gene>
<keyword evidence="2" id="KW-1185">Reference proteome</keyword>